<keyword evidence="2" id="KW-1185">Reference proteome</keyword>
<organism evidence="1 2">
    <name type="scientific">Deinococcus radiopugnans ATCC 19172</name>
    <dbReference type="NCBI Taxonomy" id="585398"/>
    <lineage>
        <taxon>Bacteria</taxon>
        <taxon>Thermotogati</taxon>
        <taxon>Deinococcota</taxon>
        <taxon>Deinococci</taxon>
        <taxon>Deinococcales</taxon>
        <taxon>Deinococcaceae</taxon>
        <taxon>Deinococcus</taxon>
    </lineage>
</organism>
<accession>A0ABR6NR43</accession>
<dbReference type="RefSeq" id="WP_249039067.1">
    <property type="nucleotide sequence ID" value="NZ_JACHEW010000007.1"/>
</dbReference>
<gene>
    <name evidence="1" type="ORF">HNQ04_001765</name>
</gene>
<dbReference type="EMBL" id="JACHEW010000007">
    <property type="protein sequence ID" value="MBB6016514.1"/>
    <property type="molecule type" value="Genomic_DNA"/>
</dbReference>
<evidence type="ECO:0000313" key="1">
    <source>
        <dbReference type="EMBL" id="MBB6016514.1"/>
    </source>
</evidence>
<protein>
    <recommendedName>
        <fullName evidence="3">SCP2 domain-containing protein</fullName>
    </recommendedName>
</protein>
<comment type="caution">
    <text evidence="1">The sequence shown here is derived from an EMBL/GenBank/DDBJ whole genome shotgun (WGS) entry which is preliminary data.</text>
</comment>
<evidence type="ECO:0008006" key="3">
    <source>
        <dbReference type="Google" id="ProtNLM"/>
    </source>
</evidence>
<sequence>MTVTNAELDPLDPETQALMDEGDRLARHLAQTLDATLHDQPRLIFLGRSLALNLVRAFLPTVEHVSGRAGAPLHAVLDLDERGRAVVQTVTADGELKAVLPVDDLLRDLLFVRGVLNPVVRGHLQDGVLGDEHHATRALVACLKSRPVLDAMGRQIQVWLGKKSLRR</sequence>
<proteinExistence type="predicted"/>
<reference evidence="1 2" key="1">
    <citation type="submission" date="2020-08" db="EMBL/GenBank/DDBJ databases">
        <title>Genomic Encyclopedia of Type Strains, Phase IV (KMG-IV): sequencing the most valuable type-strain genomes for metagenomic binning, comparative biology and taxonomic classification.</title>
        <authorList>
            <person name="Goeker M."/>
        </authorList>
    </citation>
    <scope>NUCLEOTIDE SEQUENCE [LARGE SCALE GENOMIC DNA]</scope>
    <source>
        <strain evidence="1 2">DSM 12027</strain>
    </source>
</reference>
<dbReference type="Proteomes" id="UP000629870">
    <property type="component" value="Unassembled WGS sequence"/>
</dbReference>
<evidence type="ECO:0000313" key="2">
    <source>
        <dbReference type="Proteomes" id="UP000629870"/>
    </source>
</evidence>
<name>A0ABR6NR43_9DEIO</name>